<dbReference type="AlphaFoldDB" id="A0A182SG08"/>
<protein>
    <submittedName>
        <fullName evidence="2">Uncharacterized protein</fullName>
    </submittedName>
</protein>
<keyword evidence="1" id="KW-0472">Membrane</keyword>
<evidence type="ECO:0000313" key="3">
    <source>
        <dbReference type="Proteomes" id="UP000075901"/>
    </source>
</evidence>
<evidence type="ECO:0000313" key="2">
    <source>
        <dbReference type="EnsemblMetazoa" id="AMAM006055-PA"/>
    </source>
</evidence>
<proteinExistence type="predicted"/>
<feature type="transmembrane region" description="Helical" evidence="1">
    <location>
        <begin position="15"/>
        <end position="39"/>
    </location>
</feature>
<dbReference type="Proteomes" id="UP000075901">
    <property type="component" value="Unassembled WGS sequence"/>
</dbReference>
<keyword evidence="3" id="KW-1185">Reference proteome</keyword>
<name>A0A182SG08_9DIPT</name>
<accession>A0A182SG08</accession>
<keyword evidence="1" id="KW-0812">Transmembrane</keyword>
<organism evidence="2 3">
    <name type="scientific">Anopheles maculatus</name>
    <dbReference type="NCBI Taxonomy" id="74869"/>
    <lineage>
        <taxon>Eukaryota</taxon>
        <taxon>Metazoa</taxon>
        <taxon>Ecdysozoa</taxon>
        <taxon>Arthropoda</taxon>
        <taxon>Hexapoda</taxon>
        <taxon>Insecta</taxon>
        <taxon>Pterygota</taxon>
        <taxon>Neoptera</taxon>
        <taxon>Endopterygota</taxon>
        <taxon>Diptera</taxon>
        <taxon>Nematocera</taxon>
        <taxon>Culicoidea</taxon>
        <taxon>Culicidae</taxon>
        <taxon>Anophelinae</taxon>
        <taxon>Anopheles</taxon>
        <taxon>Anopheles maculatus group</taxon>
    </lineage>
</organism>
<keyword evidence="1" id="KW-1133">Transmembrane helix</keyword>
<evidence type="ECO:0000256" key="1">
    <source>
        <dbReference type="SAM" id="Phobius"/>
    </source>
</evidence>
<dbReference type="EnsemblMetazoa" id="AMAM006055-RA">
    <property type="protein sequence ID" value="AMAM006055-PA"/>
    <property type="gene ID" value="AMAM006055"/>
</dbReference>
<sequence length="118" mass="12534">MDKSLPRTENVKTTAFFVLLAVGIMIPPLPICVLGFLFVHGCRDVESHPKDLKGADLRIICSGGTAMAPVLPSGIVLPAAASRAFPASIGNDEMIKNSERAVLHRNKNIRQGTVTGLA</sequence>
<reference evidence="2" key="2">
    <citation type="submission" date="2020-05" db="UniProtKB">
        <authorList>
            <consortium name="EnsemblMetazoa"/>
        </authorList>
    </citation>
    <scope>IDENTIFICATION</scope>
    <source>
        <strain evidence="2">maculatus3</strain>
    </source>
</reference>
<reference evidence="3" key="1">
    <citation type="submission" date="2013-09" db="EMBL/GenBank/DDBJ databases">
        <title>The Genome Sequence of Anopheles maculatus species B.</title>
        <authorList>
            <consortium name="The Broad Institute Genomics Platform"/>
            <person name="Neafsey D.E."/>
            <person name="Besansky N."/>
            <person name="Howell P."/>
            <person name="Walton C."/>
            <person name="Young S.K."/>
            <person name="Zeng Q."/>
            <person name="Gargeya S."/>
            <person name="Fitzgerald M."/>
            <person name="Haas B."/>
            <person name="Abouelleil A."/>
            <person name="Allen A.W."/>
            <person name="Alvarado L."/>
            <person name="Arachchi H.M."/>
            <person name="Berlin A.M."/>
            <person name="Chapman S.B."/>
            <person name="Gainer-Dewar J."/>
            <person name="Goldberg J."/>
            <person name="Griggs A."/>
            <person name="Gujja S."/>
            <person name="Hansen M."/>
            <person name="Howarth C."/>
            <person name="Imamovic A."/>
            <person name="Ireland A."/>
            <person name="Larimer J."/>
            <person name="McCowan C."/>
            <person name="Murphy C."/>
            <person name="Pearson M."/>
            <person name="Poon T.W."/>
            <person name="Priest M."/>
            <person name="Roberts A."/>
            <person name="Saif S."/>
            <person name="Shea T."/>
            <person name="Sisk P."/>
            <person name="Sykes S."/>
            <person name="Wortman J."/>
            <person name="Nusbaum C."/>
            <person name="Birren B."/>
        </authorList>
    </citation>
    <scope>NUCLEOTIDE SEQUENCE [LARGE SCALE GENOMIC DNA]</scope>
    <source>
        <strain evidence="3">maculatus3</strain>
    </source>
</reference>
<dbReference type="VEuPathDB" id="VectorBase:AMAM006055"/>